<organism evidence="2 3">
    <name type="scientific">Athelia psychrophila</name>
    <dbReference type="NCBI Taxonomy" id="1759441"/>
    <lineage>
        <taxon>Eukaryota</taxon>
        <taxon>Fungi</taxon>
        <taxon>Dikarya</taxon>
        <taxon>Basidiomycota</taxon>
        <taxon>Agaricomycotina</taxon>
        <taxon>Agaricomycetes</taxon>
        <taxon>Agaricomycetidae</taxon>
        <taxon>Atheliales</taxon>
        <taxon>Atheliaceae</taxon>
        <taxon>Athelia</taxon>
    </lineage>
</organism>
<feature type="region of interest" description="Disordered" evidence="1">
    <location>
        <begin position="52"/>
        <end position="101"/>
    </location>
</feature>
<keyword evidence="3" id="KW-1185">Reference proteome</keyword>
<evidence type="ECO:0000256" key="1">
    <source>
        <dbReference type="SAM" id="MobiDB-lite"/>
    </source>
</evidence>
<gene>
    <name evidence="2" type="ORF">FIBSPDRAFT_894524</name>
</gene>
<sequence>MPSLSLSSCLRWRTNISHVLANLWVTIAIEGQGSIGIRASAVHAQERLVALPSSPQVTNTGTTPNPNTPNASSSSTSKLGASSAPPPKAKTSASRLRHTHSVRAPQQGIGLRHLRGALCLCERRAPVRAAGNRTGGLGIVLDGRLGHRKTLVCNRETDEERKDGTARGASNAASSAPILRANIDIPPNQTPTSRTNIQTFYAPLPDPINLQLYPASQTSPHVPCPGAAAKGPSEATIVAGKFHEAMGLSLGRPGHRAFVADLNGSMYGRKEVLIEDAGTLMGIVHCEA</sequence>
<dbReference type="Proteomes" id="UP000076532">
    <property type="component" value="Unassembled WGS sequence"/>
</dbReference>
<dbReference type="AlphaFoldDB" id="A0A166FSN5"/>
<evidence type="ECO:0000313" key="3">
    <source>
        <dbReference type="Proteomes" id="UP000076532"/>
    </source>
</evidence>
<name>A0A166FSN5_9AGAM</name>
<feature type="region of interest" description="Disordered" evidence="1">
    <location>
        <begin position="155"/>
        <end position="175"/>
    </location>
</feature>
<accession>A0A166FSN5</accession>
<evidence type="ECO:0000313" key="2">
    <source>
        <dbReference type="EMBL" id="KZP17118.1"/>
    </source>
</evidence>
<proteinExistence type="predicted"/>
<feature type="compositionally biased region" description="Low complexity" evidence="1">
    <location>
        <begin position="58"/>
        <end position="83"/>
    </location>
</feature>
<protein>
    <submittedName>
        <fullName evidence="2">Uncharacterized protein</fullName>
    </submittedName>
</protein>
<dbReference type="EMBL" id="KV417586">
    <property type="protein sequence ID" value="KZP17118.1"/>
    <property type="molecule type" value="Genomic_DNA"/>
</dbReference>
<feature type="compositionally biased region" description="Basic and acidic residues" evidence="1">
    <location>
        <begin position="155"/>
        <end position="165"/>
    </location>
</feature>
<dbReference type="STRING" id="436010.A0A166FSN5"/>
<reference evidence="2 3" key="1">
    <citation type="journal article" date="2016" name="Mol. Biol. Evol.">
        <title>Comparative Genomics of Early-Diverging Mushroom-Forming Fungi Provides Insights into the Origins of Lignocellulose Decay Capabilities.</title>
        <authorList>
            <person name="Nagy L.G."/>
            <person name="Riley R."/>
            <person name="Tritt A."/>
            <person name="Adam C."/>
            <person name="Daum C."/>
            <person name="Floudas D."/>
            <person name="Sun H."/>
            <person name="Yadav J.S."/>
            <person name="Pangilinan J."/>
            <person name="Larsson K.H."/>
            <person name="Matsuura K."/>
            <person name="Barry K."/>
            <person name="Labutti K."/>
            <person name="Kuo R."/>
            <person name="Ohm R.A."/>
            <person name="Bhattacharya S.S."/>
            <person name="Shirouzu T."/>
            <person name="Yoshinaga Y."/>
            <person name="Martin F.M."/>
            <person name="Grigoriev I.V."/>
            <person name="Hibbett D.S."/>
        </authorList>
    </citation>
    <scope>NUCLEOTIDE SEQUENCE [LARGE SCALE GENOMIC DNA]</scope>
    <source>
        <strain evidence="2 3">CBS 109695</strain>
    </source>
</reference>